<gene>
    <name evidence="9" type="ORF">KGF57_003662</name>
</gene>
<evidence type="ECO:0000256" key="7">
    <source>
        <dbReference type="ARBA" id="ARBA00071944"/>
    </source>
</evidence>
<keyword evidence="3" id="KW-0479">Metal-binding</keyword>
<evidence type="ECO:0000313" key="10">
    <source>
        <dbReference type="Proteomes" id="UP001204833"/>
    </source>
</evidence>
<evidence type="ECO:0000256" key="2">
    <source>
        <dbReference type="ARBA" id="ARBA00022707"/>
    </source>
</evidence>
<dbReference type="FunFam" id="1.10.238.10:FF:000009">
    <property type="entry name" value="Visinin-like protein 1"/>
    <property type="match status" value="1"/>
</dbReference>
<evidence type="ECO:0000256" key="5">
    <source>
        <dbReference type="ARBA" id="ARBA00022837"/>
    </source>
</evidence>
<evidence type="ECO:0000256" key="3">
    <source>
        <dbReference type="ARBA" id="ARBA00022723"/>
    </source>
</evidence>
<evidence type="ECO:0000313" key="9">
    <source>
        <dbReference type="EMBL" id="KAI5955529.1"/>
    </source>
</evidence>
<evidence type="ECO:0000259" key="8">
    <source>
        <dbReference type="PROSITE" id="PS50222"/>
    </source>
</evidence>
<dbReference type="Proteomes" id="UP001204833">
    <property type="component" value="Unassembled WGS sequence"/>
</dbReference>
<accession>A0AAD5BD74</accession>
<dbReference type="PRINTS" id="PR00450">
    <property type="entry name" value="RECOVERIN"/>
</dbReference>
<dbReference type="GO" id="GO:0008047">
    <property type="term" value="F:enzyme activator activity"/>
    <property type="evidence" value="ECO:0007669"/>
    <property type="project" value="UniProtKB-ARBA"/>
</dbReference>
<dbReference type="PANTHER" id="PTHR23055">
    <property type="entry name" value="CALCIUM BINDING PROTEINS"/>
    <property type="match status" value="1"/>
</dbReference>
<sequence length="230" mass="26622">MRNLEQQTNELLTRFQSNNLSNTTTTTTTTTTTLYNTSRMGKAASKLSREDIKKLQEHTYFDKRELQSWYKGFLRDCPSGQLTEDDFAKIYQQFFPFGDPKEYCHYLFLQFDQDNSNFIDFKEFILAFSITSRGKGEQKIAWAFDFYDYNKTGKLTYKDILPVISATYKMIGPMAALPPDETTPELRAEKWFRLLGKNKDTDVITLDDFKNLAEIDPSIKSALTGYSGLV</sequence>
<dbReference type="PANTHER" id="PTHR23055:SF178">
    <property type="entry name" value="NEUROCALCIN HOMOLOG"/>
    <property type="match status" value="1"/>
</dbReference>
<keyword evidence="6" id="KW-0449">Lipoprotein</keyword>
<proteinExistence type="inferred from homology"/>
<keyword evidence="10" id="KW-1185">Reference proteome</keyword>
<dbReference type="SUPFAM" id="SSF47473">
    <property type="entry name" value="EF-hand"/>
    <property type="match status" value="1"/>
</dbReference>
<evidence type="ECO:0000256" key="6">
    <source>
        <dbReference type="ARBA" id="ARBA00023288"/>
    </source>
</evidence>
<protein>
    <recommendedName>
        <fullName evidence="7">Calcium-binding protein NCS-1</fullName>
    </recommendedName>
</protein>
<dbReference type="PROSITE" id="PS50222">
    <property type="entry name" value="EF_HAND_2"/>
    <property type="match status" value="2"/>
</dbReference>
<comment type="similarity">
    <text evidence="1">Belongs to the recoverin family.</text>
</comment>
<dbReference type="InterPro" id="IPR028846">
    <property type="entry name" value="Recoverin"/>
</dbReference>
<dbReference type="PROSITE" id="PS00018">
    <property type="entry name" value="EF_HAND_1"/>
    <property type="match status" value="2"/>
</dbReference>
<dbReference type="RefSeq" id="XP_051607872.1">
    <property type="nucleotide sequence ID" value="XM_051753104.1"/>
</dbReference>
<dbReference type="GO" id="GO:0005509">
    <property type="term" value="F:calcium ion binding"/>
    <property type="evidence" value="ECO:0007669"/>
    <property type="project" value="InterPro"/>
</dbReference>
<dbReference type="GO" id="GO:0016020">
    <property type="term" value="C:membrane"/>
    <property type="evidence" value="ECO:0007669"/>
    <property type="project" value="TreeGrafter"/>
</dbReference>
<feature type="domain" description="EF-hand" evidence="8">
    <location>
        <begin position="135"/>
        <end position="170"/>
    </location>
</feature>
<dbReference type="Gene3D" id="1.10.238.10">
    <property type="entry name" value="EF-hand"/>
    <property type="match status" value="1"/>
</dbReference>
<organism evidence="9 10">
    <name type="scientific">Candida theae</name>
    <dbReference type="NCBI Taxonomy" id="1198502"/>
    <lineage>
        <taxon>Eukaryota</taxon>
        <taxon>Fungi</taxon>
        <taxon>Dikarya</taxon>
        <taxon>Ascomycota</taxon>
        <taxon>Saccharomycotina</taxon>
        <taxon>Pichiomycetes</taxon>
        <taxon>Debaryomycetaceae</taxon>
        <taxon>Candida/Lodderomyces clade</taxon>
        <taxon>Candida</taxon>
    </lineage>
</organism>
<reference evidence="9 10" key="1">
    <citation type="journal article" date="2022" name="DNA Res.">
        <title>Genome analysis of five recently described species of the CUG-Ser clade uncovers Candida theae as a new hybrid lineage with pathogenic potential in the Candida parapsilosis species complex.</title>
        <authorList>
            <person name="Mixao V."/>
            <person name="Del Olmo V."/>
            <person name="Hegedusova E."/>
            <person name="Saus E."/>
            <person name="Pryszcz L."/>
            <person name="Cillingova A."/>
            <person name="Nosek J."/>
            <person name="Gabaldon T."/>
        </authorList>
    </citation>
    <scope>NUCLEOTIDE SEQUENCE [LARGE SCALE GENOMIC DNA]</scope>
    <source>
        <strain evidence="9 10">CBS 12239</strain>
    </source>
</reference>
<keyword evidence="4" id="KW-0677">Repeat</keyword>
<dbReference type="GO" id="GO:0005829">
    <property type="term" value="C:cytosol"/>
    <property type="evidence" value="ECO:0007669"/>
    <property type="project" value="TreeGrafter"/>
</dbReference>
<dbReference type="CDD" id="cd00051">
    <property type="entry name" value="EFh"/>
    <property type="match status" value="1"/>
</dbReference>
<keyword evidence="5" id="KW-0106">Calcium</keyword>
<dbReference type="Pfam" id="PF13499">
    <property type="entry name" value="EF-hand_7"/>
    <property type="match status" value="1"/>
</dbReference>
<dbReference type="SMART" id="SM00054">
    <property type="entry name" value="EFh"/>
    <property type="match status" value="2"/>
</dbReference>
<dbReference type="InterPro" id="IPR011992">
    <property type="entry name" value="EF-hand-dom_pair"/>
</dbReference>
<dbReference type="AlphaFoldDB" id="A0AAD5BD74"/>
<dbReference type="InterPro" id="IPR018247">
    <property type="entry name" value="EF_Hand_1_Ca_BS"/>
</dbReference>
<keyword evidence="2" id="KW-0519">Myristate</keyword>
<dbReference type="EMBL" id="JAIHNG010000130">
    <property type="protein sequence ID" value="KAI5955529.1"/>
    <property type="molecule type" value="Genomic_DNA"/>
</dbReference>
<feature type="domain" description="EF-hand" evidence="8">
    <location>
        <begin position="99"/>
        <end position="134"/>
    </location>
</feature>
<dbReference type="GeneID" id="76151720"/>
<comment type="caution">
    <text evidence="9">The sequence shown here is derived from an EMBL/GenBank/DDBJ whole genome shotgun (WGS) entry which is preliminary data.</text>
</comment>
<name>A0AAD5BD74_9ASCO</name>
<dbReference type="InterPro" id="IPR002048">
    <property type="entry name" value="EF_hand_dom"/>
</dbReference>
<evidence type="ECO:0000256" key="4">
    <source>
        <dbReference type="ARBA" id="ARBA00022737"/>
    </source>
</evidence>
<evidence type="ECO:0000256" key="1">
    <source>
        <dbReference type="ARBA" id="ARBA00006049"/>
    </source>
</evidence>